<dbReference type="GO" id="GO:0005634">
    <property type="term" value="C:nucleus"/>
    <property type="evidence" value="ECO:0007669"/>
    <property type="project" value="TreeGrafter"/>
</dbReference>
<keyword evidence="1 6" id="KW-0489">Methyltransferase</keyword>
<dbReference type="InterPro" id="IPR000456">
    <property type="entry name" value="Ribosomal_bL17"/>
</dbReference>
<dbReference type="PANTHER" id="PTHR10738">
    <property type="entry name" value="PROTEIN ARGININE N-METHYLTRANSFERASE 5"/>
    <property type="match status" value="1"/>
</dbReference>
<dbReference type="GO" id="GO:0005840">
    <property type="term" value="C:ribosome"/>
    <property type="evidence" value="ECO:0007669"/>
    <property type="project" value="InterPro"/>
</dbReference>
<dbReference type="InterPro" id="IPR035075">
    <property type="entry name" value="PRMT5"/>
</dbReference>
<evidence type="ECO:0000256" key="4">
    <source>
        <dbReference type="ARBA" id="ARBA00035290"/>
    </source>
</evidence>
<evidence type="ECO:0000256" key="3">
    <source>
        <dbReference type="ARBA" id="ARBA00022691"/>
    </source>
</evidence>
<dbReference type="GO" id="GO:0006355">
    <property type="term" value="P:regulation of DNA-templated transcription"/>
    <property type="evidence" value="ECO:0007669"/>
    <property type="project" value="TreeGrafter"/>
</dbReference>
<dbReference type="InterPro" id="IPR029063">
    <property type="entry name" value="SAM-dependent_MTases_sf"/>
</dbReference>
<dbReference type="GO" id="GO:0016274">
    <property type="term" value="F:protein-arginine N-methyltransferase activity"/>
    <property type="evidence" value="ECO:0007669"/>
    <property type="project" value="InterPro"/>
</dbReference>
<dbReference type="Gene3D" id="3.20.20.150">
    <property type="entry name" value="Divalent-metal-dependent TIM barrel enzymes"/>
    <property type="match status" value="1"/>
</dbReference>
<dbReference type="InterPro" id="IPR035248">
    <property type="entry name" value="PRMT5_C"/>
</dbReference>
<dbReference type="SUPFAM" id="SSF64263">
    <property type="entry name" value="Prokaryotic ribosomal protein L17"/>
    <property type="match status" value="1"/>
</dbReference>
<feature type="non-terminal residue" evidence="10">
    <location>
        <position position="943"/>
    </location>
</feature>
<feature type="domain" description="PRMT5 oligomerisation" evidence="9">
    <location>
        <begin position="741"/>
        <end position="939"/>
    </location>
</feature>
<comment type="caution">
    <text evidence="10">The sequence shown here is derived from an EMBL/GenBank/DDBJ whole genome shotgun (WGS) entry which is preliminary data.</text>
</comment>
<organism evidence="10 11">
    <name type="scientific">Mesorhabditis spiculigera</name>
    <dbReference type="NCBI Taxonomy" id="96644"/>
    <lineage>
        <taxon>Eukaryota</taxon>
        <taxon>Metazoa</taxon>
        <taxon>Ecdysozoa</taxon>
        <taxon>Nematoda</taxon>
        <taxon>Chromadorea</taxon>
        <taxon>Rhabditida</taxon>
        <taxon>Rhabditina</taxon>
        <taxon>Rhabditomorpha</taxon>
        <taxon>Rhabditoidea</taxon>
        <taxon>Rhabditidae</taxon>
        <taxon>Mesorhabditinae</taxon>
        <taxon>Mesorhabditis</taxon>
    </lineage>
</organism>
<dbReference type="InterPro" id="IPR036373">
    <property type="entry name" value="Ribosomal_bL17_sf"/>
</dbReference>
<evidence type="ECO:0000259" key="8">
    <source>
        <dbReference type="Pfam" id="PF17285"/>
    </source>
</evidence>
<name>A0AA36D244_9BILA</name>
<reference evidence="10" key="1">
    <citation type="submission" date="2023-06" db="EMBL/GenBank/DDBJ databases">
        <authorList>
            <person name="Delattre M."/>
        </authorList>
    </citation>
    <scope>NUCLEOTIDE SEQUENCE</scope>
    <source>
        <strain evidence="10">AF72</strain>
    </source>
</reference>
<sequence>MATSRVGATLPKIKVTVGHIPQRLKDTVFPPGRARLEILRQIVTRLVREERVELKYNRAVEARQYTERLIQLAVNDGQRDEYTNRMMDWWLLEKDLVEKMYKVIVPRFKEAEGPYTSLFRLPDQLLTQRLRGGRPHWKHYQIGVLEIDGNPFPPIKQNDVARSDPFVETLIEKALRTRSADLEAKLKSILLVLRALLWFAHAIENSKMIFMMIHLGAIADDEKMGKGHPCLQPLSPPSTPATVNTGNNDFLPDPSCFTEARTRINVGWLSGPADAKPLYDTSISTYSQRLGCKLYNFVCYPVGGAVRGFWEPKSNDYNPPPISLPDLQLQNHLWETYVNGQVSAWIDCDADDEKLAALSEKEILKEINYACYLGLRNFTIPLKRASSPRLAAVLRKWMWTKNTSLSFWIFVPTSSDNIIINSGDPTDIWTIWSDFRTLCNNFHMKKLNVGLRLCTDVEEEFLDGARVSRWRGEPLAAFWVDSEVFLNMPETGAVGLSHAHSTLLSALWVKDQSRVVVRGPDDRELPSETLTQMATALRAVVSNCAYQIRGFTDVGYLADGSIDYTDVLQMPLQPLSDNLDSGVYNTFEQDPCKYTRYRDAIFLAIKDIAEVPSFGDDLTLYVLGAGRGPLVSASIEAFREFNKKHRTRHNLLRPNIVVVEKNPNAIVTLRFCNERAWQGSCTIVESDMRSLEEKVEQLELEKPDIIVSELLGSFGDNELSPECLDGVSGILKPKTISIPQSYTNYITPIHSTYMYQSVINGSRCHWSQGMGNHGRQLPVEQEDGSWIYESKTDTASIMDQVYVVFLKSATLIANPMPVFTFDHPNFTGASNERSQRIPFEVGMNVDIMGFAGYFRMTLYKDVELSIEPSSHSPGLISWFPALLPLRKMHRVNSGDKITLIIDRKVDSTGVWYEWQLEYEENGETKLTPRQNKNGETYYMRLSS</sequence>
<dbReference type="AlphaFoldDB" id="A0AA36D244"/>
<evidence type="ECO:0000256" key="1">
    <source>
        <dbReference type="ARBA" id="ARBA00022603"/>
    </source>
</evidence>
<evidence type="ECO:0000256" key="6">
    <source>
        <dbReference type="PROSITE-ProRule" id="PRU01015"/>
    </source>
</evidence>
<dbReference type="GO" id="GO:0003735">
    <property type="term" value="F:structural constituent of ribosome"/>
    <property type="evidence" value="ECO:0007669"/>
    <property type="project" value="InterPro"/>
</dbReference>
<evidence type="ECO:0000256" key="2">
    <source>
        <dbReference type="ARBA" id="ARBA00022679"/>
    </source>
</evidence>
<dbReference type="PANTHER" id="PTHR10738:SF0">
    <property type="entry name" value="PROTEIN ARGININE N-METHYLTRANSFERASE 5"/>
    <property type="match status" value="1"/>
</dbReference>
<gene>
    <name evidence="10" type="ORF">MSPICULIGERA_LOCUS17876</name>
</gene>
<dbReference type="Gene3D" id="2.70.160.11">
    <property type="entry name" value="Hnrnp arginine n-methyltransferase1"/>
    <property type="match status" value="1"/>
</dbReference>
<dbReference type="Proteomes" id="UP001177023">
    <property type="component" value="Unassembled WGS sequence"/>
</dbReference>
<keyword evidence="11" id="KW-1185">Reference proteome</keyword>
<evidence type="ECO:0000313" key="11">
    <source>
        <dbReference type="Proteomes" id="UP001177023"/>
    </source>
</evidence>
<evidence type="ECO:0000256" key="5">
    <source>
        <dbReference type="ARBA" id="ARBA00035413"/>
    </source>
</evidence>
<dbReference type="EMBL" id="CATQJA010002657">
    <property type="protein sequence ID" value="CAJ0579667.1"/>
    <property type="molecule type" value="Genomic_DNA"/>
</dbReference>
<evidence type="ECO:0000313" key="10">
    <source>
        <dbReference type="EMBL" id="CAJ0579667.1"/>
    </source>
</evidence>
<dbReference type="GO" id="GO:0032259">
    <property type="term" value="P:methylation"/>
    <property type="evidence" value="ECO:0007669"/>
    <property type="project" value="UniProtKB-KW"/>
</dbReference>
<evidence type="ECO:0000259" key="7">
    <source>
        <dbReference type="Pfam" id="PF05185"/>
    </source>
</evidence>
<protein>
    <recommendedName>
        <fullName evidence="4">Large ribosomal subunit protein bL17m</fullName>
    </recommendedName>
    <alternativeName>
        <fullName evidence="5">39S ribosomal protein L17, mitochondrial</fullName>
    </alternativeName>
</protein>
<dbReference type="FunFam" id="2.70.160.11:FF:000028">
    <property type="entry name" value="Protein arginine N-methyltransferase 5"/>
    <property type="match status" value="1"/>
</dbReference>
<feature type="domain" description="PRMT5 arginine-N-methyltransferase" evidence="7">
    <location>
        <begin position="562"/>
        <end position="738"/>
    </location>
</feature>
<dbReference type="PROSITE" id="PS51678">
    <property type="entry name" value="SAM_MT_PRMT"/>
    <property type="match status" value="1"/>
</dbReference>
<dbReference type="Gene3D" id="3.90.1030.10">
    <property type="entry name" value="Ribosomal protein L17"/>
    <property type="match status" value="1"/>
</dbReference>
<dbReference type="Pfam" id="PF17286">
    <property type="entry name" value="PRMT5_C"/>
    <property type="match status" value="1"/>
</dbReference>
<evidence type="ECO:0000259" key="9">
    <source>
        <dbReference type="Pfam" id="PF17286"/>
    </source>
</evidence>
<dbReference type="FunFam" id="3.90.1030.10:FF:000015">
    <property type="entry name" value="Mitochondrial Ribosomal Protein, Large"/>
    <property type="match status" value="1"/>
</dbReference>
<dbReference type="Gene3D" id="3.40.50.150">
    <property type="entry name" value="Vaccinia Virus protein VP39"/>
    <property type="match status" value="1"/>
</dbReference>
<keyword evidence="3 6" id="KW-0949">S-adenosyl-L-methionine</keyword>
<keyword evidence="2 6" id="KW-0808">Transferase</keyword>
<dbReference type="Pfam" id="PF01196">
    <property type="entry name" value="Ribosomal_L17"/>
    <property type="match status" value="1"/>
</dbReference>
<dbReference type="InterPro" id="IPR035247">
    <property type="entry name" value="PRMT5_TIM"/>
</dbReference>
<dbReference type="Pfam" id="PF05185">
    <property type="entry name" value="PRMT5"/>
    <property type="match status" value="1"/>
</dbReference>
<accession>A0AA36D244</accession>
<feature type="domain" description="PRMT5 TIM barrel" evidence="8">
    <location>
        <begin position="295"/>
        <end position="519"/>
    </location>
</feature>
<dbReference type="Pfam" id="PF17285">
    <property type="entry name" value="PRMT5_TIM"/>
    <property type="match status" value="1"/>
</dbReference>
<dbReference type="GO" id="GO:0006412">
    <property type="term" value="P:translation"/>
    <property type="evidence" value="ECO:0007669"/>
    <property type="project" value="InterPro"/>
</dbReference>
<dbReference type="SUPFAM" id="SSF53335">
    <property type="entry name" value="S-adenosyl-L-methionine-dependent methyltransferases"/>
    <property type="match status" value="1"/>
</dbReference>
<proteinExistence type="predicted"/>
<dbReference type="InterPro" id="IPR025799">
    <property type="entry name" value="Arg_MeTrfase"/>
</dbReference>
<dbReference type="GO" id="GO:0005829">
    <property type="term" value="C:cytosol"/>
    <property type="evidence" value="ECO:0007669"/>
    <property type="project" value="TreeGrafter"/>
</dbReference>